<proteinExistence type="predicted"/>
<dbReference type="AlphaFoldDB" id="A0AAV2YYT6"/>
<feature type="compositionally biased region" description="Polar residues" evidence="1">
    <location>
        <begin position="390"/>
        <end position="399"/>
    </location>
</feature>
<feature type="region of interest" description="Disordered" evidence="1">
    <location>
        <begin position="84"/>
        <end position="150"/>
    </location>
</feature>
<dbReference type="Proteomes" id="UP001146120">
    <property type="component" value="Unassembled WGS sequence"/>
</dbReference>
<feature type="compositionally biased region" description="Acidic residues" evidence="1">
    <location>
        <begin position="84"/>
        <end position="98"/>
    </location>
</feature>
<evidence type="ECO:0000313" key="3">
    <source>
        <dbReference type="Proteomes" id="UP001146120"/>
    </source>
</evidence>
<sequence>MASAEATAHDVTAVEELALLARLELSAPVDSSRDQGARTAASSSSPLRIDVSQQQAAITLVSPSSHNLRRAQTLPTLLEELTEDVVSDEQPEISADDTADLHQVDDLDVAGLDVKTGHDTDGDSDNDDPDQSKSKAKATRDDDEDNSDDEQDQAFAELLLHLPYDPSFLTLSISDITRRKLRKVSNALAASEALRPYARADGTQRQVQTDMPLYLSKMRVVRTILAVETLQMLLERHEEEDVLLALTDAIRKIFERHAVEHGMEPLAHAPVVITSSNVCGAVLAARETLSVGGGRVERSALSPTSMHRQQHQARSPVKSTAVEYASVVPASAVRSTASAVFGRRNSTSSISSVSSASMQQQQRPTTPNQPSSSSGVKTKTTATRGGMLSPSKSKSSNTVDGDRRSILRREGMQVLMQEKIATFRHRPGADDIPQFKVRNASGAATAQAAERRARSLAYGNEQSKALQRSMS</sequence>
<keyword evidence="3" id="KW-1185">Reference proteome</keyword>
<reference evidence="2" key="1">
    <citation type="submission" date="2022-11" db="EMBL/GenBank/DDBJ databases">
        <authorList>
            <person name="Morgan W.R."/>
            <person name="Tartar A."/>
        </authorList>
    </citation>
    <scope>NUCLEOTIDE SEQUENCE</scope>
    <source>
        <strain evidence="2">ARSEF 373</strain>
    </source>
</reference>
<evidence type="ECO:0008006" key="4">
    <source>
        <dbReference type="Google" id="ProtNLM"/>
    </source>
</evidence>
<evidence type="ECO:0000256" key="1">
    <source>
        <dbReference type="SAM" id="MobiDB-lite"/>
    </source>
</evidence>
<dbReference type="EMBL" id="DAKRPA010000102">
    <property type="protein sequence ID" value="DAZ98604.1"/>
    <property type="molecule type" value="Genomic_DNA"/>
</dbReference>
<feature type="compositionally biased region" description="Basic and acidic residues" evidence="1">
    <location>
        <begin position="400"/>
        <end position="411"/>
    </location>
</feature>
<protein>
    <recommendedName>
        <fullName evidence="4">F-box domain-containing protein</fullName>
    </recommendedName>
</protein>
<feature type="compositionally biased region" description="Low complexity" evidence="1">
    <location>
        <begin position="351"/>
        <end position="374"/>
    </location>
</feature>
<evidence type="ECO:0000313" key="2">
    <source>
        <dbReference type="EMBL" id="DAZ98604.1"/>
    </source>
</evidence>
<feature type="region of interest" description="Disordered" evidence="1">
    <location>
        <begin position="351"/>
        <end position="411"/>
    </location>
</feature>
<organism evidence="2 3">
    <name type="scientific">Lagenidium giganteum</name>
    <dbReference type="NCBI Taxonomy" id="4803"/>
    <lineage>
        <taxon>Eukaryota</taxon>
        <taxon>Sar</taxon>
        <taxon>Stramenopiles</taxon>
        <taxon>Oomycota</taxon>
        <taxon>Peronosporomycetes</taxon>
        <taxon>Pythiales</taxon>
        <taxon>Pythiaceae</taxon>
    </lineage>
</organism>
<feature type="compositionally biased region" description="Acidic residues" evidence="1">
    <location>
        <begin position="141"/>
        <end position="150"/>
    </location>
</feature>
<name>A0AAV2YYT6_9STRA</name>
<reference evidence="2" key="2">
    <citation type="journal article" date="2023" name="Microbiol Resour">
        <title>Decontamination and Annotation of the Draft Genome Sequence of the Oomycete Lagenidium giganteum ARSEF 373.</title>
        <authorList>
            <person name="Morgan W.R."/>
            <person name="Tartar A."/>
        </authorList>
    </citation>
    <scope>NUCLEOTIDE SEQUENCE</scope>
    <source>
        <strain evidence="2">ARSEF 373</strain>
    </source>
</reference>
<gene>
    <name evidence="2" type="ORF">N0F65_001023</name>
</gene>
<accession>A0AAV2YYT6</accession>
<feature type="region of interest" description="Disordered" evidence="1">
    <location>
        <begin position="28"/>
        <end position="50"/>
    </location>
</feature>
<comment type="caution">
    <text evidence="2">The sequence shown here is derived from an EMBL/GenBank/DDBJ whole genome shotgun (WGS) entry which is preliminary data.</text>
</comment>
<feature type="compositionally biased region" description="Polar residues" evidence="1">
    <location>
        <begin position="40"/>
        <end position="50"/>
    </location>
</feature>